<evidence type="ECO:0000313" key="2">
    <source>
        <dbReference type="Proteomes" id="UP000020825"/>
    </source>
</evidence>
<evidence type="ECO:0000313" key="1">
    <source>
        <dbReference type="EMBL" id="EUA54021.1"/>
    </source>
</evidence>
<reference evidence="1 2" key="1">
    <citation type="submission" date="2013-12" db="EMBL/GenBank/DDBJ databases">
        <authorList>
            <person name="Zelazny A."/>
            <person name="Olivier K."/>
            <person name="Holland S."/>
            <person name="Lenaerts A."/>
            <person name="Ordway D."/>
            <person name="DeGroote M.A."/>
            <person name="Parker T."/>
            <person name="Sizemore C."/>
            <person name="Tallon L.J."/>
            <person name="Sadzewicz L.K."/>
            <person name="Sengamalay N."/>
            <person name="Fraser C.M."/>
            <person name="Hine E."/>
            <person name="Shefchek K.A."/>
            <person name="Das S.P."/>
            <person name="Tettelin H."/>
        </authorList>
    </citation>
    <scope>NUCLEOTIDE SEQUENCE [LARGE SCALE GENOMIC DNA]</scope>
    <source>
        <strain evidence="1 2">1956</strain>
    </source>
</reference>
<proteinExistence type="predicted"/>
<dbReference type="AlphaFoldDB" id="X8CDW8"/>
<gene>
    <name evidence="1" type="ORF">I550_5659</name>
</gene>
<organism evidence="1 2">
    <name type="scientific">Mycobacterium intracellulare 1956</name>
    <dbReference type="NCBI Taxonomy" id="1299331"/>
    <lineage>
        <taxon>Bacteria</taxon>
        <taxon>Bacillati</taxon>
        <taxon>Actinomycetota</taxon>
        <taxon>Actinomycetes</taxon>
        <taxon>Mycobacteriales</taxon>
        <taxon>Mycobacteriaceae</taxon>
        <taxon>Mycobacterium</taxon>
        <taxon>Mycobacterium avium complex (MAC)</taxon>
    </lineage>
</organism>
<sequence>MSGIATVNGALILEHTVSTTPAIAAGDRDAALALAEAYSNAQATATTVQQRDDPLWQSTIADVNSKDGAMKKVCGR</sequence>
<dbReference type="Proteomes" id="UP000020825">
    <property type="component" value="Unassembled WGS sequence"/>
</dbReference>
<dbReference type="EMBL" id="JAOG01000003">
    <property type="protein sequence ID" value="EUA54021.1"/>
    <property type="molecule type" value="Genomic_DNA"/>
</dbReference>
<name>X8CDW8_MYCIT</name>
<comment type="caution">
    <text evidence="1">The sequence shown here is derived from an EMBL/GenBank/DDBJ whole genome shotgun (WGS) entry which is preliminary data.</text>
</comment>
<protein>
    <submittedName>
        <fullName evidence="1">Uncharacterized protein</fullName>
    </submittedName>
</protein>
<dbReference type="PATRIC" id="fig|1299331.3.peg.5535"/>
<accession>X8CDW8</accession>